<organism evidence="1 2">
    <name type="scientific">Nakamurella antarctica</name>
    <dbReference type="NCBI Taxonomy" id="1902245"/>
    <lineage>
        <taxon>Bacteria</taxon>
        <taxon>Bacillati</taxon>
        <taxon>Actinomycetota</taxon>
        <taxon>Actinomycetes</taxon>
        <taxon>Nakamurellales</taxon>
        <taxon>Nakamurellaceae</taxon>
        <taxon>Nakamurella</taxon>
    </lineage>
</organism>
<accession>A0A3G8ZLD0</accession>
<reference evidence="1 2" key="1">
    <citation type="submission" date="2018-11" db="EMBL/GenBank/DDBJ databases">
        <authorList>
            <person name="Da X."/>
        </authorList>
    </citation>
    <scope>NUCLEOTIDE SEQUENCE [LARGE SCALE GENOMIC DNA]</scope>
    <source>
        <strain evidence="1 2">S14-144</strain>
    </source>
</reference>
<dbReference type="Proteomes" id="UP000268084">
    <property type="component" value="Chromosome"/>
</dbReference>
<dbReference type="KEGG" id="nak:EH165_04860"/>
<proteinExistence type="predicted"/>
<dbReference type="GO" id="GO:0055070">
    <property type="term" value="P:copper ion homeostasis"/>
    <property type="evidence" value="ECO:0007669"/>
    <property type="project" value="InterPro"/>
</dbReference>
<keyword evidence="2" id="KW-1185">Reference proteome</keyword>
<sequence length="313" mass="31020">MISMRYHIVSLAAVFLALALGIVLGATKISSPLLAGLQGDANSLTAERDALKKENATLSAGAASSEDIAAAVGDVAVRGIFRPSPTVVLITTADANSADRDAVLALLGKAGAVLASQVQLTADFTDPSRAQEVRSLVTSNIPAGQKLPEVQDVGTLMGSLLSLILVADESGSSKATEAEATQAMSALTTAGFIRSSGALKAGRLVVVLTGGAATGGSEGDRAAAVASLAAQLKTTANGVVLAGRQGSATAPTGAVGVIRADTADSASVTTVDDVDLASGRLATVLGLAEQDLGKAGRYGSDVTAQARIPSLAT</sequence>
<reference evidence="1 2" key="2">
    <citation type="submission" date="2018-12" db="EMBL/GenBank/DDBJ databases">
        <title>Nakamurella antarcticus sp. nov., isolated from Antarctica South Shetland Islands soil.</title>
        <authorList>
            <person name="Peng F."/>
        </authorList>
    </citation>
    <scope>NUCLEOTIDE SEQUENCE [LARGE SCALE GENOMIC DNA]</scope>
    <source>
        <strain evidence="1 2">S14-144</strain>
    </source>
</reference>
<dbReference type="EMBL" id="CP034170">
    <property type="protein sequence ID" value="AZI57587.1"/>
    <property type="molecule type" value="Genomic_DNA"/>
</dbReference>
<dbReference type="Pfam" id="PF11382">
    <property type="entry name" value="MctB"/>
    <property type="match status" value="1"/>
</dbReference>
<dbReference type="AlphaFoldDB" id="A0A3G8ZLD0"/>
<dbReference type="InterPro" id="IPR021522">
    <property type="entry name" value="MctB"/>
</dbReference>
<dbReference type="RefSeq" id="WP_124798272.1">
    <property type="nucleotide sequence ID" value="NZ_CP034170.1"/>
</dbReference>
<gene>
    <name evidence="1" type="ORF">EH165_04860</name>
</gene>
<evidence type="ECO:0000313" key="2">
    <source>
        <dbReference type="Proteomes" id="UP000268084"/>
    </source>
</evidence>
<protein>
    <submittedName>
        <fullName evidence="1">Copper transporter</fullName>
    </submittedName>
</protein>
<dbReference type="GO" id="GO:0016020">
    <property type="term" value="C:membrane"/>
    <property type="evidence" value="ECO:0007669"/>
    <property type="project" value="InterPro"/>
</dbReference>
<evidence type="ECO:0000313" key="1">
    <source>
        <dbReference type="EMBL" id="AZI57587.1"/>
    </source>
</evidence>
<name>A0A3G8ZLD0_9ACTN</name>
<dbReference type="OrthoDB" id="4350157at2"/>